<keyword evidence="1" id="KW-0677">Repeat</keyword>
<dbReference type="InterPro" id="IPR011042">
    <property type="entry name" value="6-blade_b-propeller_TolB-like"/>
</dbReference>
<gene>
    <name evidence="3" type="primary">LOC111115863</name>
</gene>
<dbReference type="RefSeq" id="XP_022310455.1">
    <property type="nucleotide sequence ID" value="XM_022454747.1"/>
</dbReference>
<dbReference type="Pfam" id="PF01436">
    <property type="entry name" value="NHL"/>
    <property type="match status" value="1"/>
</dbReference>
<dbReference type="GO" id="GO:0000209">
    <property type="term" value="P:protein polyubiquitination"/>
    <property type="evidence" value="ECO:0007669"/>
    <property type="project" value="TreeGrafter"/>
</dbReference>
<dbReference type="PANTHER" id="PTHR24104">
    <property type="entry name" value="E3 UBIQUITIN-PROTEIN LIGASE NHLRC1-RELATED"/>
    <property type="match status" value="1"/>
</dbReference>
<dbReference type="GO" id="GO:0061630">
    <property type="term" value="F:ubiquitin protein ligase activity"/>
    <property type="evidence" value="ECO:0007669"/>
    <property type="project" value="TreeGrafter"/>
</dbReference>
<proteinExistence type="predicted"/>
<dbReference type="AlphaFoldDB" id="A0A8B8C4E2"/>
<dbReference type="GO" id="GO:0043161">
    <property type="term" value="P:proteasome-mediated ubiquitin-dependent protein catabolic process"/>
    <property type="evidence" value="ECO:0007669"/>
    <property type="project" value="TreeGrafter"/>
</dbReference>
<evidence type="ECO:0000313" key="2">
    <source>
        <dbReference type="Proteomes" id="UP000694844"/>
    </source>
</evidence>
<accession>A0A8B8C4E2</accession>
<dbReference type="KEGG" id="cvn:111115863"/>
<evidence type="ECO:0000313" key="3">
    <source>
        <dbReference type="RefSeq" id="XP_022310455.1"/>
    </source>
</evidence>
<dbReference type="InterPro" id="IPR001258">
    <property type="entry name" value="NHL_repeat"/>
</dbReference>
<evidence type="ECO:0000256" key="1">
    <source>
        <dbReference type="ARBA" id="ARBA00022737"/>
    </source>
</evidence>
<dbReference type="OrthoDB" id="6062662at2759"/>
<sequence>MRSDNGKQTKVVRYSGSTQKQRIQWDDRGKPLYISNRFSNTKYLSENRNLDICVADNHAGAVVVVSAAGKLRFRYTGPPSTPRESFSPYGITTDSQANILTSDYNHRIHILDQDGRFLRLIHNCGLQYPWGLCVDSLDNLFVAEENTGKVKKLVYYK</sequence>
<dbReference type="GeneID" id="111115863"/>
<dbReference type="Proteomes" id="UP000694844">
    <property type="component" value="Chromosome 9"/>
</dbReference>
<reference evidence="3" key="1">
    <citation type="submission" date="2025-08" db="UniProtKB">
        <authorList>
            <consortium name="RefSeq"/>
        </authorList>
    </citation>
    <scope>IDENTIFICATION</scope>
    <source>
        <tissue evidence="3">Whole sample</tissue>
    </source>
</reference>
<dbReference type="SUPFAM" id="SSF101898">
    <property type="entry name" value="NHL repeat"/>
    <property type="match status" value="1"/>
</dbReference>
<organism evidence="2 3">
    <name type="scientific">Crassostrea virginica</name>
    <name type="common">Eastern oyster</name>
    <dbReference type="NCBI Taxonomy" id="6565"/>
    <lineage>
        <taxon>Eukaryota</taxon>
        <taxon>Metazoa</taxon>
        <taxon>Spiralia</taxon>
        <taxon>Lophotrochozoa</taxon>
        <taxon>Mollusca</taxon>
        <taxon>Bivalvia</taxon>
        <taxon>Autobranchia</taxon>
        <taxon>Pteriomorphia</taxon>
        <taxon>Ostreida</taxon>
        <taxon>Ostreoidea</taxon>
        <taxon>Ostreidae</taxon>
        <taxon>Crassostrea</taxon>
    </lineage>
</organism>
<dbReference type="InterPro" id="IPR050952">
    <property type="entry name" value="TRIM-NHL_E3_ligases"/>
</dbReference>
<dbReference type="PANTHER" id="PTHR24104:SF59">
    <property type="entry name" value="TRIPARTITE MOTIF-CONTAINING PROTEIN 2-LIKE"/>
    <property type="match status" value="1"/>
</dbReference>
<dbReference type="Gene3D" id="2.120.10.30">
    <property type="entry name" value="TolB, C-terminal domain"/>
    <property type="match status" value="1"/>
</dbReference>
<protein>
    <submittedName>
        <fullName evidence="3">Tripartite motif-containing protein 3-like</fullName>
    </submittedName>
</protein>
<keyword evidence="2" id="KW-1185">Reference proteome</keyword>
<name>A0A8B8C4E2_CRAVI</name>